<keyword evidence="2" id="KW-0694">RNA-binding</keyword>
<organism evidence="4 5">
    <name type="scientific">Dibothriocephalus latus</name>
    <name type="common">Fish tapeworm</name>
    <name type="synonym">Diphyllobothrium latum</name>
    <dbReference type="NCBI Taxonomy" id="60516"/>
    <lineage>
        <taxon>Eukaryota</taxon>
        <taxon>Metazoa</taxon>
        <taxon>Spiralia</taxon>
        <taxon>Lophotrochozoa</taxon>
        <taxon>Platyhelminthes</taxon>
        <taxon>Cestoda</taxon>
        <taxon>Eucestoda</taxon>
        <taxon>Diphyllobothriidea</taxon>
        <taxon>Diphyllobothriidae</taxon>
        <taxon>Dibothriocephalus</taxon>
    </lineage>
</organism>
<feature type="region of interest" description="Disordered" evidence="3">
    <location>
        <begin position="383"/>
        <end position="414"/>
    </location>
</feature>
<evidence type="ECO:0000256" key="2">
    <source>
        <dbReference type="ARBA" id="ARBA00022884"/>
    </source>
</evidence>
<accession>A0A3P7LUY0</accession>
<evidence type="ECO:0008006" key="6">
    <source>
        <dbReference type="Google" id="ProtNLM"/>
    </source>
</evidence>
<reference evidence="4 5" key="1">
    <citation type="submission" date="2018-11" db="EMBL/GenBank/DDBJ databases">
        <authorList>
            <consortium name="Pathogen Informatics"/>
        </authorList>
    </citation>
    <scope>NUCLEOTIDE SEQUENCE [LARGE SCALE GENOMIC DNA]</scope>
</reference>
<keyword evidence="5" id="KW-1185">Reference proteome</keyword>
<keyword evidence="1" id="KW-0677">Repeat</keyword>
<dbReference type="InterPro" id="IPR035979">
    <property type="entry name" value="RBD_domain_sf"/>
</dbReference>
<evidence type="ECO:0000313" key="5">
    <source>
        <dbReference type="Proteomes" id="UP000281553"/>
    </source>
</evidence>
<dbReference type="Proteomes" id="UP000281553">
    <property type="component" value="Unassembled WGS sequence"/>
</dbReference>
<dbReference type="EMBL" id="UYRU01048241">
    <property type="protein sequence ID" value="VDN10001.1"/>
    <property type="molecule type" value="Genomic_DNA"/>
</dbReference>
<dbReference type="AlphaFoldDB" id="A0A3P7LUY0"/>
<dbReference type="InterPro" id="IPR012677">
    <property type="entry name" value="Nucleotide-bd_a/b_plait_sf"/>
</dbReference>
<name>A0A3P7LUY0_DIBLA</name>
<dbReference type="GO" id="GO:0003723">
    <property type="term" value="F:RNA binding"/>
    <property type="evidence" value="ECO:0007669"/>
    <property type="project" value="UniProtKB-KW"/>
</dbReference>
<feature type="region of interest" description="Disordered" evidence="3">
    <location>
        <begin position="1"/>
        <end position="56"/>
    </location>
</feature>
<proteinExistence type="predicted"/>
<protein>
    <recommendedName>
        <fullName evidence="6">RRM domain-containing protein</fullName>
    </recommendedName>
</protein>
<dbReference type="Gene3D" id="3.30.70.330">
    <property type="match status" value="1"/>
</dbReference>
<dbReference type="SUPFAM" id="SSF54928">
    <property type="entry name" value="RNA-binding domain, RBD"/>
    <property type="match status" value="1"/>
</dbReference>
<feature type="compositionally biased region" description="Low complexity" evidence="3">
    <location>
        <begin position="383"/>
        <end position="397"/>
    </location>
</feature>
<dbReference type="PANTHER" id="PTHR13976">
    <property type="entry name" value="HETEROGENEOUS NUCLEAR RIBONUCLEOPROTEIN-RELATED"/>
    <property type="match status" value="1"/>
</dbReference>
<feature type="compositionally biased region" description="Polar residues" evidence="3">
    <location>
        <begin position="1"/>
        <end position="13"/>
    </location>
</feature>
<dbReference type="CDD" id="cd12254">
    <property type="entry name" value="RRM_hnRNPH_ESRPs_RBM12_like"/>
    <property type="match status" value="1"/>
</dbReference>
<evidence type="ECO:0000313" key="4">
    <source>
        <dbReference type="EMBL" id="VDN10001.1"/>
    </source>
</evidence>
<evidence type="ECO:0000256" key="3">
    <source>
        <dbReference type="SAM" id="MobiDB-lite"/>
    </source>
</evidence>
<sequence length="447" mass="48882">MASGTNLNHTSEYSAAHHINQPPSIGSPTVASKRRTKESLPKSHSPKCPKLDGSSRADEAASTTSIGFWLAIDFVTRRAGQSDTVALNRLPLLRMDAALGSVTQRRCLRRWSFVIGDATYSSAETEQQIGDARNCEASTSFKAHSLVDADLRYVTYHNKNLRDCMVQLAAFVDDAVERHSANEPISQCSRHDEVVLITSGHFDIRNVFHREIVSQKVPKAVASTPLWWSYIEVERLASTVHSNQIQLSREGDEPEPAFPVIQPLAENAGIPELPVETINKLVLEYLQEGLPLPTPQLISKSYYPTVITADTGVAPESVVEVRHLPWTATPAAIAAFFRGCNIMPGGIAIKVIDGRRSNTGFVCFQTPLDARLACARDQLPISLSPQSSPLPTHLPSSEQSGEIENLGEAGDGVRTTPYSSGPHALLQVLPSTERLFLDHAKCKKIRV</sequence>
<gene>
    <name evidence="4" type="ORF">DILT_LOCUS5832</name>
</gene>
<dbReference type="OrthoDB" id="431068at2759"/>
<evidence type="ECO:0000256" key="1">
    <source>
        <dbReference type="ARBA" id="ARBA00022737"/>
    </source>
</evidence>
<dbReference type="InterPro" id="IPR050666">
    <property type="entry name" value="ESRP"/>
</dbReference>
<feature type="compositionally biased region" description="Polar residues" evidence="3">
    <location>
        <begin position="21"/>
        <end position="30"/>
    </location>
</feature>